<evidence type="ECO:0000256" key="8">
    <source>
        <dbReference type="ARBA" id="ARBA00022723"/>
    </source>
</evidence>
<evidence type="ECO:0000256" key="6">
    <source>
        <dbReference type="ARBA" id="ARBA00022617"/>
    </source>
</evidence>
<accession>A0ABM9I813</accession>
<keyword evidence="6" id="KW-0349">Heme</keyword>
<proteinExistence type="inferred from homology"/>
<evidence type="ECO:0000256" key="9">
    <source>
        <dbReference type="ARBA" id="ARBA00022989"/>
    </source>
</evidence>
<feature type="transmembrane region" description="Helical" evidence="13">
    <location>
        <begin position="38"/>
        <end position="61"/>
    </location>
</feature>
<keyword evidence="7 13" id="KW-0812">Transmembrane</keyword>
<dbReference type="Proteomes" id="UP001162030">
    <property type="component" value="Chromosome"/>
</dbReference>
<feature type="transmembrane region" description="Helical" evidence="13">
    <location>
        <begin position="119"/>
        <end position="136"/>
    </location>
</feature>
<keyword evidence="8" id="KW-0479">Metal-binding</keyword>
<dbReference type="PROSITE" id="PS01000">
    <property type="entry name" value="SDH_CYT_1"/>
    <property type="match status" value="1"/>
</dbReference>
<dbReference type="InterPro" id="IPR014314">
    <property type="entry name" value="Succ_DH_cytb556"/>
</dbReference>
<comment type="function">
    <text evidence="2">Membrane-anchoring subunit of succinate dehydrogenase (SDH).</text>
</comment>
<dbReference type="PANTHER" id="PTHR10978">
    <property type="entry name" value="SUCCINATE DEHYDROGENASE CYTOCHROME B560 SUBUNIT"/>
    <property type="match status" value="1"/>
</dbReference>
<evidence type="ECO:0000313" key="15">
    <source>
        <dbReference type="Proteomes" id="UP001162030"/>
    </source>
</evidence>
<evidence type="ECO:0000256" key="13">
    <source>
        <dbReference type="SAM" id="Phobius"/>
    </source>
</evidence>
<dbReference type="InterPro" id="IPR034804">
    <property type="entry name" value="SQR/QFR_C/D"/>
</dbReference>
<comment type="cofactor">
    <cofactor evidence="1">
        <name>heme</name>
        <dbReference type="ChEBI" id="CHEBI:30413"/>
    </cofactor>
</comment>
<dbReference type="NCBIfam" id="TIGR02970">
    <property type="entry name" value="succ_dehyd_cytB"/>
    <property type="match status" value="1"/>
</dbReference>
<evidence type="ECO:0000256" key="12">
    <source>
        <dbReference type="ARBA" id="ARBA00025912"/>
    </source>
</evidence>
<sequence>MTVAAHDYPQDAFHSMSERPLSPHLQIYRLPLTAILSITHRVTGVLLSIGLVFLAVGLMAVAEGEEQFAWLQAAAGSTPGKIVLWAWLLSLFFHFSHGVRHLIWDTGHSFDRDSLDRNAWLELAAAFLLTLGLFLLT</sequence>
<dbReference type="EMBL" id="OX458333">
    <property type="protein sequence ID" value="CAI8950167.1"/>
    <property type="molecule type" value="Genomic_DNA"/>
</dbReference>
<evidence type="ECO:0000256" key="1">
    <source>
        <dbReference type="ARBA" id="ARBA00001971"/>
    </source>
</evidence>
<dbReference type="PIRSF" id="PIRSF000178">
    <property type="entry name" value="SDH_cyt_b560"/>
    <property type="match status" value="1"/>
</dbReference>
<evidence type="ECO:0000256" key="5">
    <source>
        <dbReference type="ARBA" id="ARBA00020076"/>
    </source>
</evidence>
<evidence type="ECO:0000313" key="14">
    <source>
        <dbReference type="EMBL" id="CAI8950167.1"/>
    </source>
</evidence>
<dbReference type="SUPFAM" id="SSF81343">
    <property type="entry name" value="Fumarate reductase respiratory complex transmembrane subunits"/>
    <property type="match status" value="1"/>
</dbReference>
<evidence type="ECO:0000256" key="11">
    <source>
        <dbReference type="ARBA" id="ARBA00023136"/>
    </source>
</evidence>
<organism evidence="14 15">
    <name type="scientific">Methylocaldum szegediense</name>
    <dbReference type="NCBI Taxonomy" id="73780"/>
    <lineage>
        <taxon>Bacteria</taxon>
        <taxon>Pseudomonadati</taxon>
        <taxon>Pseudomonadota</taxon>
        <taxon>Gammaproteobacteria</taxon>
        <taxon>Methylococcales</taxon>
        <taxon>Methylococcaceae</taxon>
        <taxon>Methylocaldum</taxon>
    </lineage>
</organism>
<evidence type="ECO:0000256" key="7">
    <source>
        <dbReference type="ARBA" id="ARBA00022692"/>
    </source>
</evidence>
<dbReference type="Gene3D" id="1.20.1300.10">
    <property type="entry name" value="Fumarate reductase/succinate dehydrogenase, transmembrane subunit"/>
    <property type="match status" value="1"/>
</dbReference>
<dbReference type="PROSITE" id="PS01001">
    <property type="entry name" value="SDH_CYT_2"/>
    <property type="match status" value="1"/>
</dbReference>
<evidence type="ECO:0000256" key="2">
    <source>
        <dbReference type="ARBA" id="ARBA00004050"/>
    </source>
</evidence>
<reference evidence="14 15" key="1">
    <citation type="submission" date="2023-03" db="EMBL/GenBank/DDBJ databases">
        <authorList>
            <person name="Pearce D."/>
        </authorList>
    </citation>
    <scope>NUCLEOTIDE SEQUENCE [LARGE SCALE GENOMIC DNA]</scope>
    <source>
        <strain evidence="14">Msz</strain>
    </source>
</reference>
<dbReference type="PANTHER" id="PTHR10978:SF5">
    <property type="entry name" value="SUCCINATE DEHYDROGENASE CYTOCHROME B560 SUBUNIT, MITOCHONDRIAL"/>
    <property type="match status" value="1"/>
</dbReference>
<gene>
    <name evidence="14" type="ORF">MSZNOR_4431</name>
</gene>
<comment type="similarity">
    <text evidence="4">Belongs to the cytochrome b560 family.</text>
</comment>
<dbReference type="InterPro" id="IPR018495">
    <property type="entry name" value="Succ_DH_cyt_bsu_CS"/>
</dbReference>
<feature type="transmembrane region" description="Helical" evidence="13">
    <location>
        <begin position="82"/>
        <end position="99"/>
    </location>
</feature>
<keyword evidence="10" id="KW-0408">Iron</keyword>
<evidence type="ECO:0000256" key="4">
    <source>
        <dbReference type="ARBA" id="ARBA00007244"/>
    </source>
</evidence>
<dbReference type="CDD" id="cd03499">
    <property type="entry name" value="SQR_TypeC_SdhC"/>
    <property type="match status" value="1"/>
</dbReference>
<dbReference type="InterPro" id="IPR000701">
    <property type="entry name" value="SuccDH_FuR_B_TM-su"/>
</dbReference>
<keyword evidence="15" id="KW-1185">Reference proteome</keyword>
<keyword evidence="11 13" id="KW-0472">Membrane</keyword>
<keyword evidence="9 13" id="KW-1133">Transmembrane helix</keyword>
<comment type="subunit">
    <text evidence="12">Part of an enzyme complex containing four subunits: a flavoprotein, an iron-sulfur protein, plus two membrane-anchoring proteins, SdhC and SdhD. The complex can form homotrimers.</text>
</comment>
<dbReference type="Pfam" id="PF01127">
    <property type="entry name" value="Sdh_cyt"/>
    <property type="match status" value="1"/>
</dbReference>
<comment type="subcellular location">
    <subcellularLocation>
        <location evidence="3">Membrane</location>
        <topology evidence="3">Multi-pass membrane protein</topology>
    </subcellularLocation>
</comment>
<evidence type="ECO:0000256" key="3">
    <source>
        <dbReference type="ARBA" id="ARBA00004141"/>
    </source>
</evidence>
<name>A0ABM9I813_9GAMM</name>
<evidence type="ECO:0000256" key="10">
    <source>
        <dbReference type="ARBA" id="ARBA00023004"/>
    </source>
</evidence>
<protein>
    <recommendedName>
        <fullName evidence="5">Succinate dehydrogenase cytochrome b556 subunit</fullName>
    </recommendedName>
</protein>